<feature type="compositionally biased region" description="Low complexity" evidence="2">
    <location>
        <begin position="1"/>
        <end position="17"/>
    </location>
</feature>
<organism evidence="3 4">
    <name type="scientific">Gymnopilus junonius</name>
    <name type="common">Spectacular rustgill mushroom</name>
    <name type="synonym">Gymnopilus spectabilis subsp. junonius</name>
    <dbReference type="NCBI Taxonomy" id="109634"/>
    <lineage>
        <taxon>Eukaryota</taxon>
        <taxon>Fungi</taxon>
        <taxon>Dikarya</taxon>
        <taxon>Basidiomycota</taxon>
        <taxon>Agaricomycotina</taxon>
        <taxon>Agaricomycetes</taxon>
        <taxon>Agaricomycetidae</taxon>
        <taxon>Agaricales</taxon>
        <taxon>Agaricineae</taxon>
        <taxon>Hymenogastraceae</taxon>
        <taxon>Gymnopilus</taxon>
    </lineage>
</organism>
<evidence type="ECO:0000313" key="4">
    <source>
        <dbReference type="Proteomes" id="UP000724874"/>
    </source>
</evidence>
<comment type="caution">
    <text evidence="3">The sequence shown here is derived from an EMBL/GenBank/DDBJ whole genome shotgun (WGS) entry which is preliminary data.</text>
</comment>
<feature type="compositionally biased region" description="Polar residues" evidence="2">
    <location>
        <begin position="202"/>
        <end position="211"/>
    </location>
</feature>
<keyword evidence="4" id="KW-1185">Reference proteome</keyword>
<evidence type="ECO:0000313" key="3">
    <source>
        <dbReference type="EMBL" id="KAF8902225.1"/>
    </source>
</evidence>
<gene>
    <name evidence="3" type="ORF">CPB84DRAFT_1846402</name>
</gene>
<feature type="coiled-coil region" evidence="1">
    <location>
        <begin position="76"/>
        <end position="117"/>
    </location>
</feature>
<feature type="region of interest" description="Disordered" evidence="2">
    <location>
        <begin position="158"/>
        <end position="184"/>
    </location>
</feature>
<evidence type="ECO:0000256" key="2">
    <source>
        <dbReference type="SAM" id="MobiDB-lite"/>
    </source>
</evidence>
<keyword evidence="1" id="KW-0175">Coiled coil</keyword>
<sequence length="211" mass="22896">MSSSSSSSQSSTISQTSDPMDPTYADCLRNMQPDVLVALTLSHLKDSLRRSKADNFDLMVDSLSFERENGELKEYLASKESKIKELEGTNAALEEEVADLKARLEQKEADMKEMHTLLGEYVFEASRQSTTPSKGVGKIKSVAQPLSKVEDVTNLKRKKCSSSDMAMPGSVAHSKVKRRKENASMVVSAPTAMAKGKGKDTAVSNAAQAEA</sequence>
<dbReference type="AlphaFoldDB" id="A0A9P5NMI4"/>
<dbReference type="OrthoDB" id="10676479at2759"/>
<reference evidence="3" key="1">
    <citation type="submission" date="2020-11" db="EMBL/GenBank/DDBJ databases">
        <authorList>
            <consortium name="DOE Joint Genome Institute"/>
            <person name="Ahrendt S."/>
            <person name="Riley R."/>
            <person name="Andreopoulos W."/>
            <person name="LaButti K."/>
            <person name="Pangilinan J."/>
            <person name="Ruiz-duenas F.J."/>
            <person name="Barrasa J.M."/>
            <person name="Sanchez-Garcia M."/>
            <person name="Camarero S."/>
            <person name="Miyauchi S."/>
            <person name="Serrano A."/>
            <person name="Linde D."/>
            <person name="Babiker R."/>
            <person name="Drula E."/>
            <person name="Ayuso-Fernandez I."/>
            <person name="Pacheco R."/>
            <person name="Padilla G."/>
            <person name="Ferreira P."/>
            <person name="Barriuso J."/>
            <person name="Kellner H."/>
            <person name="Castanera R."/>
            <person name="Alfaro M."/>
            <person name="Ramirez L."/>
            <person name="Pisabarro A.G."/>
            <person name="Kuo A."/>
            <person name="Tritt A."/>
            <person name="Lipzen A."/>
            <person name="He G."/>
            <person name="Yan M."/>
            <person name="Ng V."/>
            <person name="Cullen D."/>
            <person name="Martin F."/>
            <person name="Rosso M.-N."/>
            <person name="Henrissat B."/>
            <person name="Hibbett D."/>
            <person name="Martinez A.T."/>
            <person name="Grigoriev I.V."/>
        </authorList>
    </citation>
    <scope>NUCLEOTIDE SEQUENCE</scope>
    <source>
        <strain evidence="3">AH 44721</strain>
    </source>
</reference>
<dbReference type="Proteomes" id="UP000724874">
    <property type="component" value="Unassembled WGS sequence"/>
</dbReference>
<feature type="region of interest" description="Disordered" evidence="2">
    <location>
        <begin position="192"/>
        <end position="211"/>
    </location>
</feature>
<accession>A0A9P5NMI4</accession>
<proteinExistence type="predicted"/>
<protein>
    <submittedName>
        <fullName evidence="3">Uncharacterized protein</fullName>
    </submittedName>
</protein>
<name>A0A9P5NMI4_GYMJU</name>
<evidence type="ECO:0000256" key="1">
    <source>
        <dbReference type="SAM" id="Coils"/>
    </source>
</evidence>
<dbReference type="EMBL" id="JADNYJ010000037">
    <property type="protein sequence ID" value="KAF8902225.1"/>
    <property type="molecule type" value="Genomic_DNA"/>
</dbReference>
<feature type="region of interest" description="Disordered" evidence="2">
    <location>
        <begin position="1"/>
        <end position="26"/>
    </location>
</feature>
<dbReference type="SUPFAM" id="SSF90257">
    <property type="entry name" value="Myosin rod fragments"/>
    <property type="match status" value="1"/>
</dbReference>